<comment type="caution">
    <text evidence="4">The sequence shown here is derived from an EMBL/GenBank/DDBJ whole genome shotgun (WGS) entry which is preliminary data.</text>
</comment>
<dbReference type="Pfam" id="PF00498">
    <property type="entry name" value="FHA"/>
    <property type="match status" value="1"/>
</dbReference>
<evidence type="ECO:0000256" key="2">
    <source>
        <dbReference type="SAM" id="MobiDB-lite"/>
    </source>
</evidence>
<dbReference type="RefSeq" id="WP_179462077.1">
    <property type="nucleotide sequence ID" value="NZ_JACBZX010000001.1"/>
</dbReference>
<dbReference type="SMART" id="SM00240">
    <property type="entry name" value="FHA"/>
    <property type="match status" value="1"/>
</dbReference>
<dbReference type="Proteomes" id="UP000592181">
    <property type="component" value="Unassembled WGS sequence"/>
</dbReference>
<dbReference type="SUPFAM" id="SSF49879">
    <property type="entry name" value="SMAD/FHA domain"/>
    <property type="match status" value="1"/>
</dbReference>
<sequence>MSELTVTILRLGLLALLWFFVLSVAGVLRGDLYGTRVLDRQGRRTDNGGRRRGRRPSLPQLRPRRTEEPSTPAPTPPARRNPRTPTHLVLTTGAMAGTTLPLRDSGVLIGRNPECSLVLEDDYASGRHARIIRGEDGWYVEDLGSTNGTFIGQFRVGDPVPVETGTTIRIGKTHIELRN</sequence>
<dbReference type="InterPro" id="IPR008984">
    <property type="entry name" value="SMAD_FHA_dom_sf"/>
</dbReference>
<evidence type="ECO:0000256" key="1">
    <source>
        <dbReference type="ARBA" id="ARBA00022553"/>
    </source>
</evidence>
<dbReference type="Gene3D" id="2.60.200.20">
    <property type="match status" value="1"/>
</dbReference>
<feature type="domain" description="FHA" evidence="3">
    <location>
        <begin position="107"/>
        <end position="156"/>
    </location>
</feature>
<accession>A0A852X158</accession>
<dbReference type="InterPro" id="IPR000253">
    <property type="entry name" value="FHA_dom"/>
</dbReference>
<dbReference type="EMBL" id="JACBZX010000001">
    <property type="protein sequence ID" value="NYG36599.1"/>
    <property type="molecule type" value="Genomic_DNA"/>
</dbReference>
<keyword evidence="5" id="KW-1185">Reference proteome</keyword>
<dbReference type="InterPro" id="IPR050923">
    <property type="entry name" value="Cell_Proc_Reg/RNA_Proc"/>
</dbReference>
<feature type="region of interest" description="Disordered" evidence="2">
    <location>
        <begin position="41"/>
        <end position="85"/>
    </location>
</feature>
<evidence type="ECO:0000259" key="3">
    <source>
        <dbReference type="PROSITE" id="PS50006"/>
    </source>
</evidence>
<reference evidence="4 5" key="1">
    <citation type="submission" date="2020-07" db="EMBL/GenBank/DDBJ databases">
        <title>Sequencing the genomes of 1000 actinobacteria strains.</title>
        <authorList>
            <person name="Klenk H.-P."/>
        </authorList>
    </citation>
    <scope>NUCLEOTIDE SEQUENCE [LARGE SCALE GENOMIC DNA]</scope>
    <source>
        <strain evidence="4 5">DSM 24723</strain>
    </source>
</reference>
<gene>
    <name evidence="4" type="ORF">BJY28_001068</name>
</gene>
<proteinExistence type="predicted"/>
<protein>
    <recommendedName>
        <fullName evidence="3">FHA domain-containing protein</fullName>
    </recommendedName>
</protein>
<evidence type="ECO:0000313" key="5">
    <source>
        <dbReference type="Proteomes" id="UP000592181"/>
    </source>
</evidence>
<keyword evidence="1" id="KW-0597">Phosphoprotein</keyword>
<organism evidence="4 5">
    <name type="scientific">Janibacter alkaliphilus</name>
    <dbReference type="NCBI Taxonomy" id="1069963"/>
    <lineage>
        <taxon>Bacteria</taxon>
        <taxon>Bacillati</taxon>
        <taxon>Actinomycetota</taxon>
        <taxon>Actinomycetes</taxon>
        <taxon>Micrococcales</taxon>
        <taxon>Intrasporangiaceae</taxon>
        <taxon>Janibacter</taxon>
    </lineage>
</organism>
<dbReference type="PANTHER" id="PTHR23308">
    <property type="entry name" value="NUCLEAR INHIBITOR OF PROTEIN PHOSPHATASE-1"/>
    <property type="match status" value="1"/>
</dbReference>
<evidence type="ECO:0000313" key="4">
    <source>
        <dbReference type="EMBL" id="NYG36599.1"/>
    </source>
</evidence>
<dbReference type="AlphaFoldDB" id="A0A852X158"/>
<name>A0A852X158_9MICO</name>
<dbReference type="PROSITE" id="PS50006">
    <property type="entry name" value="FHA_DOMAIN"/>
    <property type="match status" value="1"/>
</dbReference>